<gene>
    <name evidence="4" type="ORF">G6N74_14660</name>
</gene>
<dbReference type="AlphaFoldDB" id="A0A7C9VE86"/>
<dbReference type="Pfam" id="PF02581">
    <property type="entry name" value="TMP-TENI"/>
    <property type="match status" value="1"/>
</dbReference>
<dbReference type="Gene3D" id="3.20.20.70">
    <property type="entry name" value="Aldolase class I"/>
    <property type="match status" value="1"/>
</dbReference>
<dbReference type="CDD" id="cd00564">
    <property type="entry name" value="TMP_TenI"/>
    <property type="match status" value="1"/>
</dbReference>
<dbReference type="SUPFAM" id="SSF51391">
    <property type="entry name" value="Thiamin phosphate synthase"/>
    <property type="match status" value="1"/>
</dbReference>
<dbReference type="GO" id="GO:0009228">
    <property type="term" value="P:thiamine biosynthetic process"/>
    <property type="evidence" value="ECO:0007669"/>
    <property type="project" value="UniProtKB-KW"/>
</dbReference>
<evidence type="ECO:0000313" key="4">
    <source>
        <dbReference type="EMBL" id="NGN42308.1"/>
    </source>
</evidence>
<dbReference type="PANTHER" id="PTHR20857:SF23">
    <property type="entry name" value="THIAMINE BIOSYNTHETIC BIFUNCTIONAL ENZYME"/>
    <property type="match status" value="1"/>
</dbReference>
<keyword evidence="5" id="KW-1185">Reference proteome</keyword>
<sequence length="222" mass="23591">MTEASSPNRCRIVLIAPSGEKPDHFVERLRQAIAGGDIASIILPPYDLDEASFQAFAEKVVPVAQEAGIAAIIADDTRAAGRVGADGLHLETKKAELEEAIEHYQQKMMVGAGGAKTRDDALELGELRPDYIFFGRFGYDNKPEPHNRNLSLGQWWAEVIEIPCIVLAGSDVASVEAVAATGAEFVALSSAVFGEGVDPRDAIARANAILDETAPSFSSAGN</sequence>
<dbReference type="EC" id="2.5.1.3" evidence="4"/>
<dbReference type="InterPro" id="IPR013785">
    <property type="entry name" value="Aldolase_TIM"/>
</dbReference>
<proteinExistence type="predicted"/>
<organism evidence="4 5">
    <name type="scientific">Mesorhizobium zhangyense</name>
    <dbReference type="NCBI Taxonomy" id="1776730"/>
    <lineage>
        <taxon>Bacteria</taxon>
        <taxon>Pseudomonadati</taxon>
        <taxon>Pseudomonadota</taxon>
        <taxon>Alphaproteobacteria</taxon>
        <taxon>Hyphomicrobiales</taxon>
        <taxon>Phyllobacteriaceae</taxon>
        <taxon>Mesorhizobium</taxon>
    </lineage>
</organism>
<evidence type="ECO:0000256" key="1">
    <source>
        <dbReference type="ARBA" id="ARBA00004948"/>
    </source>
</evidence>
<dbReference type="RefSeq" id="WP_165118521.1">
    <property type="nucleotide sequence ID" value="NZ_JAAKZG010000005.1"/>
</dbReference>
<dbReference type="InterPro" id="IPR022998">
    <property type="entry name" value="ThiamineP_synth_TenI"/>
</dbReference>
<accession>A0A7C9VE86</accession>
<dbReference type="Proteomes" id="UP000481252">
    <property type="component" value="Unassembled WGS sequence"/>
</dbReference>
<keyword evidence="4" id="KW-0808">Transferase</keyword>
<dbReference type="InterPro" id="IPR036206">
    <property type="entry name" value="ThiamineP_synth_sf"/>
</dbReference>
<protein>
    <submittedName>
        <fullName evidence="4">Thiamine phosphate synthase</fullName>
        <ecNumber evidence="4">2.5.1.3</ecNumber>
    </submittedName>
</protein>
<keyword evidence="2" id="KW-0784">Thiamine biosynthesis</keyword>
<dbReference type="GO" id="GO:0005737">
    <property type="term" value="C:cytoplasm"/>
    <property type="evidence" value="ECO:0007669"/>
    <property type="project" value="TreeGrafter"/>
</dbReference>
<comment type="caution">
    <text evidence="4">The sequence shown here is derived from an EMBL/GenBank/DDBJ whole genome shotgun (WGS) entry which is preliminary data.</text>
</comment>
<name>A0A7C9VE86_9HYPH</name>
<comment type="pathway">
    <text evidence="1">Cofactor biosynthesis; thiamine diphosphate biosynthesis.</text>
</comment>
<dbReference type="PANTHER" id="PTHR20857">
    <property type="entry name" value="THIAMINE-PHOSPHATE PYROPHOSPHORYLASE"/>
    <property type="match status" value="1"/>
</dbReference>
<dbReference type="GO" id="GO:0004789">
    <property type="term" value="F:thiamine-phosphate diphosphorylase activity"/>
    <property type="evidence" value="ECO:0007669"/>
    <property type="project" value="UniProtKB-EC"/>
</dbReference>
<evidence type="ECO:0000313" key="5">
    <source>
        <dbReference type="Proteomes" id="UP000481252"/>
    </source>
</evidence>
<dbReference type="NCBIfam" id="NF005080">
    <property type="entry name" value="PRK06512.1"/>
    <property type="match status" value="1"/>
</dbReference>
<feature type="domain" description="Thiamine phosphate synthase/TenI" evidence="3">
    <location>
        <begin position="13"/>
        <end position="192"/>
    </location>
</feature>
<dbReference type="EMBL" id="JAAKZG010000005">
    <property type="protein sequence ID" value="NGN42308.1"/>
    <property type="molecule type" value="Genomic_DNA"/>
</dbReference>
<reference evidence="4 5" key="1">
    <citation type="submission" date="2020-02" db="EMBL/GenBank/DDBJ databases">
        <title>Genome sequence of the type strain CGMCC 1.15528 of Mesorhizobium zhangyense.</title>
        <authorList>
            <person name="Gao J."/>
            <person name="Sun J."/>
        </authorList>
    </citation>
    <scope>NUCLEOTIDE SEQUENCE [LARGE SCALE GENOMIC DNA]</scope>
    <source>
        <strain evidence="4 5">CGMCC 1.15528</strain>
    </source>
</reference>
<evidence type="ECO:0000259" key="3">
    <source>
        <dbReference type="Pfam" id="PF02581"/>
    </source>
</evidence>
<evidence type="ECO:0000256" key="2">
    <source>
        <dbReference type="ARBA" id="ARBA00022977"/>
    </source>
</evidence>